<evidence type="ECO:0000259" key="5">
    <source>
        <dbReference type="PROSITE" id="PS50853"/>
    </source>
</evidence>
<feature type="region of interest" description="Disordered" evidence="2">
    <location>
        <begin position="566"/>
        <end position="604"/>
    </location>
</feature>
<dbReference type="HOGENOM" id="CLU_427841_0_0_1"/>
<feature type="compositionally biased region" description="Basic and acidic residues" evidence="2">
    <location>
        <begin position="575"/>
        <end position="603"/>
    </location>
</feature>
<feature type="domain" description="Fibronectin type-III" evidence="5">
    <location>
        <begin position="364"/>
        <end position="459"/>
    </location>
</feature>
<dbReference type="GeneID" id="6749372"/>
<dbReference type="Pfam" id="PF07679">
    <property type="entry name" value="I-set"/>
    <property type="match status" value="1"/>
</dbReference>
<dbReference type="EMBL" id="DS985241">
    <property type="protein sequence ID" value="EDV29682.1"/>
    <property type="molecule type" value="Genomic_DNA"/>
</dbReference>
<dbReference type="InParanoid" id="B3RI08"/>
<dbReference type="CDD" id="cd00063">
    <property type="entry name" value="FN3"/>
    <property type="match status" value="3"/>
</dbReference>
<protein>
    <submittedName>
        <fullName evidence="6">Uncharacterized protein</fullName>
    </submittedName>
</protein>
<dbReference type="Proteomes" id="UP000009022">
    <property type="component" value="Unassembled WGS sequence"/>
</dbReference>
<dbReference type="PANTHER" id="PTHR13817:SF166">
    <property type="entry name" value="NEURONAL IGCAM-RELATED"/>
    <property type="match status" value="1"/>
</dbReference>
<proteinExistence type="predicted"/>
<dbReference type="PhylomeDB" id="B3RI08"/>
<reference evidence="6 7" key="1">
    <citation type="journal article" date="2008" name="Nature">
        <title>The Trichoplax genome and the nature of placozoans.</title>
        <authorList>
            <person name="Srivastava M."/>
            <person name="Begovic E."/>
            <person name="Chapman J."/>
            <person name="Putnam N.H."/>
            <person name="Hellsten U."/>
            <person name="Kawashima T."/>
            <person name="Kuo A."/>
            <person name="Mitros T."/>
            <person name="Salamov A."/>
            <person name="Carpenter M.L."/>
            <person name="Signorovitch A.Y."/>
            <person name="Moreno M.A."/>
            <person name="Kamm K."/>
            <person name="Grimwood J."/>
            <person name="Schmutz J."/>
            <person name="Shapiro H."/>
            <person name="Grigoriev I.V."/>
            <person name="Buss L.W."/>
            <person name="Schierwater B."/>
            <person name="Dellaporta S.L."/>
            <person name="Rokhsar D.S."/>
        </authorList>
    </citation>
    <scope>NUCLEOTIDE SEQUENCE [LARGE SCALE GENOMIC DNA]</scope>
    <source>
        <strain evidence="6 7">Grell-BS-1999</strain>
    </source>
</reference>
<dbReference type="SUPFAM" id="SSF48726">
    <property type="entry name" value="Immunoglobulin"/>
    <property type="match status" value="1"/>
</dbReference>
<evidence type="ECO:0000313" key="6">
    <source>
        <dbReference type="EMBL" id="EDV29682.1"/>
    </source>
</evidence>
<feature type="domain" description="Fibronectin type-III" evidence="5">
    <location>
        <begin position="209"/>
        <end position="305"/>
    </location>
</feature>
<dbReference type="SUPFAM" id="SSF49265">
    <property type="entry name" value="Fibronectin type III"/>
    <property type="match status" value="2"/>
</dbReference>
<sequence>MQGTIKTVNLTSIVRPVGGSLSYECKVIGQPKTKLQWLHNGNPMQYNYPSSRHQLTRKTTSTGSNDNEVISFRMNQIEGKDRGYYQIGATNEAGSSLSMPFMLTVEEYPVPNPPQNLRSVSVTAYTVTLAWNASPSNLNPEIYYTIDFWPVDNPALIYSQTTSRSEESVAIKKDLKPWRKYTFVVKAWNYRTASQPSNKLIVKTAEDAPTASPRTLKLSLVSLSILVKWERVDPLYENGKITRYYISCTDIGTGTNNVYDTPSYLKNFKIPDVLPDSLYSIKVAAATSVGLGPFSRTEQIKTSSEDIRNTFASVNLKILFINASTITFTWDVENESKQHLIGYSGELPSKASKSVIIQTKQDAPESPPIIDSVKELSSGMISVTWNVPKLANGIITLYKIKYKSESETIWNKESTKLNHIALRNIAPEEFYEFSIAAVTTAGVGPYSTIKIFLNKTEVPSFGLIVTRPVSTASSEAVTKKNIFQESLVIVGIVCGGICGIILLVIITLCTIQRFKCVELPVKKVTNIESVTIKKHDGITANSQNFQSRYPTAKVNKLQRCKSEGINSLQSGNRSEPLKDSQCKESERTEKKETTAALKSDDPNKSSSAIVFSVIKTTICITKYGVVVRSYSHGAFKARRI</sequence>
<evidence type="ECO:0000256" key="3">
    <source>
        <dbReference type="SAM" id="Phobius"/>
    </source>
</evidence>
<keyword evidence="3" id="KW-1133">Transmembrane helix</keyword>
<dbReference type="PROSITE" id="PS50853">
    <property type="entry name" value="FN3"/>
    <property type="match status" value="3"/>
</dbReference>
<dbReference type="InterPro" id="IPR013783">
    <property type="entry name" value="Ig-like_fold"/>
</dbReference>
<evidence type="ECO:0000313" key="7">
    <source>
        <dbReference type="Proteomes" id="UP000009022"/>
    </source>
</evidence>
<accession>B3RI08</accession>
<dbReference type="OrthoDB" id="438268at2759"/>
<dbReference type="Gene3D" id="2.60.40.10">
    <property type="entry name" value="Immunoglobulins"/>
    <property type="match status" value="4"/>
</dbReference>
<evidence type="ECO:0000256" key="2">
    <source>
        <dbReference type="SAM" id="MobiDB-lite"/>
    </source>
</evidence>
<dbReference type="InterPro" id="IPR007110">
    <property type="entry name" value="Ig-like_dom"/>
</dbReference>
<dbReference type="STRING" id="10228.B3RI08"/>
<dbReference type="AlphaFoldDB" id="B3RI08"/>
<keyword evidence="7" id="KW-1185">Reference proteome</keyword>
<dbReference type="InterPro" id="IPR036179">
    <property type="entry name" value="Ig-like_dom_sf"/>
</dbReference>
<evidence type="ECO:0000256" key="1">
    <source>
        <dbReference type="ARBA" id="ARBA00022737"/>
    </source>
</evidence>
<dbReference type="KEGG" id="tad:TRIADDRAFT_52340"/>
<evidence type="ECO:0000259" key="4">
    <source>
        <dbReference type="PROSITE" id="PS50835"/>
    </source>
</evidence>
<keyword evidence="1" id="KW-0677">Repeat</keyword>
<dbReference type="InterPro" id="IPR050964">
    <property type="entry name" value="Striated_Muscle_Regulatory"/>
</dbReference>
<dbReference type="SMART" id="SM00060">
    <property type="entry name" value="FN3"/>
    <property type="match status" value="3"/>
</dbReference>
<name>B3RI08_TRIAD</name>
<dbReference type="Pfam" id="PF00041">
    <property type="entry name" value="fn3"/>
    <property type="match status" value="3"/>
</dbReference>
<gene>
    <name evidence="6" type="ORF">TRIADDRAFT_52340</name>
</gene>
<dbReference type="eggNOG" id="KOG4221">
    <property type="taxonomic scope" value="Eukaryota"/>
</dbReference>
<dbReference type="RefSeq" id="XP_002108884.1">
    <property type="nucleotide sequence ID" value="XM_002108848.1"/>
</dbReference>
<dbReference type="InterPro" id="IPR013098">
    <property type="entry name" value="Ig_I-set"/>
</dbReference>
<dbReference type="PANTHER" id="PTHR13817">
    <property type="entry name" value="TITIN"/>
    <property type="match status" value="1"/>
</dbReference>
<dbReference type="InterPro" id="IPR036116">
    <property type="entry name" value="FN3_sf"/>
</dbReference>
<feature type="domain" description="Ig-like" evidence="4">
    <location>
        <begin position="18"/>
        <end position="98"/>
    </location>
</feature>
<dbReference type="InterPro" id="IPR003961">
    <property type="entry name" value="FN3_dom"/>
</dbReference>
<organism evidence="6 7">
    <name type="scientific">Trichoplax adhaerens</name>
    <name type="common">Trichoplax reptans</name>
    <dbReference type="NCBI Taxonomy" id="10228"/>
    <lineage>
        <taxon>Eukaryota</taxon>
        <taxon>Metazoa</taxon>
        <taxon>Placozoa</taxon>
        <taxon>Uniplacotomia</taxon>
        <taxon>Trichoplacea</taxon>
        <taxon>Trichoplacidae</taxon>
        <taxon>Trichoplax</taxon>
    </lineage>
</organism>
<keyword evidence="3" id="KW-0472">Membrane</keyword>
<feature type="transmembrane region" description="Helical" evidence="3">
    <location>
        <begin position="487"/>
        <end position="511"/>
    </location>
</feature>
<feature type="domain" description="Fibronectin type-III" evidence="5">
    <location>
        <begin position="113"/>
        <end position="207"/>
    </location>
</feature>
<dbReference type="CTD" id="6749372"/>
<keyword evidence="3" id="KW-0812">Transmembrane</keyword>
<dbReference type="PROSITE" id="PS50835">
    <property type="entry name" value="IG_LIKE"/>
    <property type="match status" value="1"/>
</dbReference>